<keyword evidence="3" id="KW-1185">Reference proteome</keyword>
<gene>
    <name evidence="2" type="ORF">DD236_00170</name>
</gene>
<dbReference type="InterPro" id="IPR007922">
    <property type="entry name" value="DciA-like"/>
</dbReference>
<comment type="caution">
    <text evidence="2">The sequence shown here is derived from an EMBL/GenBank/DDBJ whole genome shotgun (WGS) entry which is preliminary data.</text>
</comment>
<evidence type="ECO:0000256" key="1">
    <source>
        <dbReference type="SAM" id="MobiDB-lite"/>
    </source>
</evidence>
<evidence type="ECO:0000313" key="2">
    <source>
        <dbReference type="EMBL" id="PWF26880.1"/>
    </source>
</evidence>
<name>A0A2V1K9B4_9ACTO</name>
<dbReference type="EMBL" id="QETB01000001">
    <property type="protein sequence ID" value="PWF26880.1"/>
    <property type="molecule type" value="Genomic_DNA"/>
</dbReference>
<dbReference type="RefSeq" id="WP_109092382.1">
    <property type="nucleotide sequence ID" value="NZ_QETB01000001.1"/>
</dbReference>
<sequence>MASKVQDAKRKAAEKNGDILALSALDRVRQAAFAHGEVRTRRPSAVASAREQQQREGESEPLGAEVFSPGPGWGDVGSGAKPSRRDPQPISALLERTVRNKGWGQRLEVAGVAARWDEIVGTNVARHCTVESFSDDGVLTLRASSTSWETQIKAVLATLDQRIAQEVGEGVVKEINVVGPYRPSWKHGKFSVPGRGPRDTYG</sequence>
<dbReference type="AlphaFoldDB" id="A0A2V1K9B4"/>
<evidence type="ECO:0000313" key="3">
    <source>
        <dbReference type="Proteomes" id="UP000245283"/>
    </source>
</evidence>
<accession>A0A2V1K9B4</accession>
<protein>
    <submittedName>
        <fullName evidence="2">DUF721 domain-containing protein</fullName>
    </submittedName>
</protein>
<dbReference type="Proteomes" id="UP000245283">
    <property type="component" value="Unassembled WGS sequence"/>
</dbReference>
<reference evidence="3" key="1">
    <citation type="submission" date="2018-05" db="EMBL/GenBank/DDBJ databases">
        <authorList>
            <person name="Li Y."/>
        </authorList>
    </citation>
    <scope>NUCLEOTIDE SEQUENCE [LARGE SCALE GENOMIC DNA]</scope>
    <source>
        <strain evidence="3">sk1b4</strain>
    </source>
</reference>
<dbReference type="OrthoDB" id="5516926at2"/>
<dbReference type="PANTHER" id="PTHR36456">
    <property type="entry name" value="UPF0232 PROTEIN SCO3875"/>
    <property type="match status" value="1"/>
</dbReference>
<dbReference type="PANTHER" id="PTHR36456:SF1">
    <property type="entry name" value="UPF0232 PROTEIN SCO3875"/>
    <property type="match status" value="1"/>
</dbReference>
<organism evidence="2 3">
    <name type="scientific">Ancrocorticia populi</name>
    <dbReference type="NCBI Taxonomy" id="2175228"/>
    <lineage>
        <taxon>Bacteria</taxon>
        <taxon>Bacillati</taxon>
        <taxon>Actinomycetota</taxon>
        <taxon>Actinomycetes</taxon>
        <taxon>Actinomycetales</taxon>
        <taxon>Actinomycetaceae</taxon>
        <taxon>Ancrocorticia</taxon>
    </lineage>
</organism>
<feature type="region of interest" description="Disordered" evidence="1">
    <location>
        <begin position="34"/>
        <end position="87"/>
    </location>
</feature>
<dbReference type="Pfam" id="PF05258">
    <property type="entry name" value="DciA"/>
    <property type="match status" value="1"/>
</dbReference>
<proteinExistence type="predicted"/>